<gene>
    <name evidence="1" type="ORF">D5281_18990</name>
</gene>
<proteinExistence type="predicted"/>
<accession>A0A9X5BIW4</accession>
<organism evidence="1 2">
    <name type="scientific">Parablautia muri</name>
    <dbReference type="NCBI Taxonomy" id="2320879"/>
    <lineage>
        <taxon>Bacteria</taxon>
        <taxon>Bacillati</taxon>
        <taxon>Bacillota</taxon>
        <taxon>Clostridia</taxon>
        <taxon>Lachnospirales</taxon>
        <taxon>Lachnospiraceae</taxon>
        <taxon>Parablautia</taxon>
    </lineage>
</organism>
<protein>
    <submittedName>
        <fullName evidence="1">Uncharacterized protein</fullName>
    </submittedName>
</protein>
<name>A0A9X5BIW4_9FIRM</name>
<dbReference type="AlphaFoldDB" id="A0A9X5BIW4"/>
<dbReference type="EMBL" id="QZDT01000044">
    <property type="protein sequence ID" value="NBJ94603.1"/>
    <property type="molecule type" value="Genomic_DNA"/>
</dbReference>
<sequence length="283" mass="32284">MNKAVKYIFLMLFLAFCFIFGSMAGMNGILQFRETQLLTESGRAVVESPVRAWSGWKENEESVNTYHDKFMLTEEQIADVIKCWNSRETELIHNPVQGQISMEDAIQVGENWIAEMGVSKGNEQGTEMLPYSAKATLGVGEHKGNTGKQLEPYYSFWTVEFSGQSRKIVMYVNAVTGKVWRAKVSLYDDLPEKMPYENLCLFVEMAGFTEIDAKSIVVNKDGTQAVLEMEDSLLYGLAEYYYIPFSEKGYYDIQKNGINNVEEVFDKGYMEITYEILPNFSSK</sequence>
<comment type="caution">
    <text evidence="1">The sequence shown here is derived from an EMBL/GenBank/DDBJ whole genome shotgun (WGS) entry which is preliminary data.</text>
</comment>
<evidence type="ECO:0000313" key="1">
    <source>
        <dbReference type="EMBL" id="NBJ94603.1"/>
    </source>
</evidence>
<dbReference type="OrthoDB" id="2024564at2"/>
<evidence type="ECO:0000313" key="2">
    <source>
        <dbReference type="Proteomes" id="UP001154420"/>
    </source>
</evidence>
<dbReference type="RefSeq" id="WP_160561620.1">
    <property type="nucleotide sequence ID" value="NZ_QZDT01000044.1"/>
</dbReference>
<keyword evidence="2" id="KW-1185">Reference proteome</keyword>
<dbReference type="Proteomes" id="UP001154420">
    <property type="component" value="Unassembled WGS sequence"/>
</dbReference>
<reference evidence="1" key="1">
    <citation type="submission" date="2018-09" db="EMBL/GenBank/DDBJ databases">
        <title>Murine metabolic-syndrome-specific gut microbial biobank.</title>
        <authorList>
            <person name="Liu C."/>
        </authorList>
    </citation>
    <scope>NUCLEOTIDE SEQUENCE</scope>
    <source>
        <strain evidence="1">D42-62</strain>
    </source>
</reference>